<comment type="caution">
    <text evidence="3">The sequence shown here is derived from an EMBL/GenBank/DDBJ whole genome shotgun (WGS) entry which is preliminary data.</text>
</comment>
<organism evidence="3 4">
    <name type="scientific">Calicophoron daubneyi</name>
    <name type="common">Rumen fluke</name>
    <name type="synonym">Paramphistomum daubneyi</name>
    <dbReference type="NCBI Taxonomy" id="300641"/>
    <lineage>
        <taxon>Eukaryota</taxon>
        <taxon>Metazoa</taxon>
        <taxon>Spiralia</taxon>
        <taxon>Lophotrochozoa</taxon>
        <taxon>Platyhelminthes</taxon>
        <taxon>Trematoda</taxon>
        <taxon>Digenea</taxon>
        <taxon>Plagiorchiida</taxon>
        <taxon>Pronocephalata</taxon>
        <taxon>Paramphistomoidea</taxon>
        <taxon>Paramphistomidae</taxon>
        <taxon>Calicophoron</taxon>
    </lineage>
</organism>
<feature type="transmembrane region" description="Helical" evidence="2">
    <location>
        <begin position="108"/>
        <end position="128"/>
    </location>
</feature>
<feature type="compositionally biased region" description="Polar residues" evidence="1">
    <location>
        <begin position="192"/>
        <end position="204"/>
    </location>
</feature>
<protein>
    <submittedName>
        <fullName evidence="3">Uncharacterized protein</fullName>
    </submittedName>
</protein>
<dbReference type="AlphaFoldDB" id="A0AAV2TGL3"/>
<evidence type="ECO:0000256" key="2">
    <source>
        <dbReference type="SAM" id="Phobius"/>
    </source>
</evidence>
<dbReference type="Proteomes" id="UP001497525">
    <property type="component" value="Unassembled WGS sequence"/>
</dbReference>
<feature type="compositionally biased region" description="Polar residues" evidence="1">
    <location>
        <begin position="235"/>
        <end position="247"/>
    </location>
</feature>
<evidence type="ECO:0000313" key="4">
    <source>
        <dbReference type="Proteomes" id="UP001497525"/>
    </source>
</evidence>
<keyword evidence="2" id="KW-0812">Transmembrane</keyword>
<feature type="compositionally biased region" description="Polar residues" evidence="1">
    <location>
        <begin position="259"/>
        <end position="276"/>
    </location>
</feature>
<sequence length="513" mass="58154">MSVDLLFLYVELPWGYILIRLRMALIPQDDPAERSKKSSKALIFHVVWRTDQAHGEKEDVWNCFMPFYGLQCEHKAPSPEELFIKSNASRFEDADSAVRRSVDRAMTITALVFIVVTFLGLLTLAWYLSRRRRLDYAQWKKIRQPSPTLEAKPTRDQAIQVTVEYAREKINPLYQSQQSILIDETEGCQKYPKTNESQPANQPNSGPSSAGSGGTDSQKFEGFALMPSSDKRQSVQDNGDLNIQKQGGQDIDGEELPSVKSNGTRTSRGRWQNESYEATADDREVEALVRDSLRVDDSEEKSQFHSKGELKELSGGMTQRKSEYPSPVKMPHQERPFDSALSNVVDSTSASHHVEQQIQQPRNKTPPSETEQANLIRNCYSISPNNKTSEFAVPPDIAQRPYVNAREVRDLMETARRPKSAAFFNMDADTGIPTHFHTIQSFDQYPERIGRSRNERKSTSPRCNQTDTIYPLSNVIKEPFVVASQHDALLSELYHRGGENQMNVQGNPANLPR</sequence>
<keyword evidence="2" id="KW-1133">Transmembrane helix</keyword>
<keyword evidence="2" id="KW-0472">Membrane</keyword>
<evidence type="ECO:0000256" key="1">
    <source>
        <dbReference type="SAM" id="MobiDB-lite"/>
    </source>
</evidence>
<accession>A0AAV2TGL3</accession>
<feature type="compositionally biased region" description="Basic and acidic residues" evidence="1">
    <location>
        <begin position="280"/>
        <end position="312"/>
    </location>
</feature>
<evidence type="ECO:0000313" key="3">
    <source>
        <dbReference type="EMBL" id="CAL5136239.1"/>
    </source>
</evidence>
<name>A0AAV2TGL3_CALDB</name>
<feature type="region of interest" description="Disordered" evidence="1">
    <location>
        <begin position="190"/>
        <end position="371"/>
    </location>
</feature>
<gene>
    <name evidence="3" type="ORF">CDAUBV1_LOCUS10310</name>
</gene>
<feature type="compositionally biased region" description="Polar residues" evidence="1">
    <location>
        <begin position="340"/>
        <end position="371"/>
    </location>
</feature>
<proteinExistence type="predicted"/>
<reference evidence="3" key="1">
    <citation type="submission" date="2024-06" db="EMBL/GenBank/DDBJ databases">
        <authorList>
            <person name="Liu X."/>
            <person name="Lenzi L."/>
            <person name="Haldenby T S."/>
            <person name="Uol C."/>
        </authorList>
    </citation>
    <scope>NUCLEOTIDE SEQUENCE</scope>
</reference>
<dbReference type="EMBL" id="CAXLJL010000290">
    <property type="protein sequence ID" value="CAL5136239.1"/>
    <property type="molecule type" value="Genomic_DNA"/>
</dbReference>